<dbReference type="STRING" id="398673.A0A0W7VTW9"/>
<protein>
    <recommendedName>
        <fullName evidence="5">SnoaL-like domain-containing protein</fullName>
    </recommendedName>
</protein>
<reference evidence="2" key="3">
    <citation type="submission" date="2017-08" db="EMBL/GenBank/DDBJ databases">
        <title>Trichoderma gamsii strain T6085, whole genome shotgun sequencing project.</title>
        <authorList>
            <person name="Baroncelli R."/>
        </authorList>
    </citation>
    <scope>NUCLEOTIDE SEQUENCE</scope>
    <source>
        <strain evidence="2">T6085</strain>
    </source>
</reference>
<dbReference type="AlphaFoldDB" id="A0A0W7VTW9"/>
<evidence type="ECO:0000313" key="3">
    <source>
        <dbReference type="Proteomes" id="UP000054821"/>
    </source>
</evidence>
<accession>A0A0W7VTW9</accession>
<dbReference type="OrthoDB" id="10264449at2759"/>
<dbReference type="GeneID" id="29983954"/>
<evidence type="ECO:0000313" key="1">
    <source>
        <dbReference type="EMBL" id="PNP42597.1"/>
    </source>
</evidence>
<name>A0A0W7VTW9_9HYPO</name>
<evidence type="ECO:0000313" key="2">
    <source>
        <dbReference type="EMBL" id="PON27442.1"/>
    </source>
</evidence>
<organism evidence="2 3">
    <name type="scientific">Trichoderma gamsii</name>
    <dbReference type="NCBI Taxonomy" id="398673"/>
    <lineage>
        <taxon>Eukaryota</taxon>
        <taxon>Fungi</taxon>
        <taxon>Dikarya</taxon>
        <taxon>Ascomycota</taxon>
        <taxon>Pezizomycotina</taxon>
        <taxon>Sordariomycetes</taxon>
        <taxon>Hypocreomycetidae</taxon>
        <taxon>Hypocreales</taxon>
        <taxon>Hypocreaceae</taxon>
        <taxon>Trichoderma</taxon>
    </lineage>
</organism>
<dbReference type="EMBL" id="MTYH01000050">
    <property type="protein sequence ID" value="PNP42597.1"/>
    <property type="molecule type" value="Genomic_DNA"/>
</dbReference>
<proteinExistence type="predicted"/>
<dbReference type="Proteomes" id="UP000236546">
    <property type="component" value="Unassembled WGS sequence"/>
</dbReference>
<keyword evidence="3" id="KW-1185">Reference proteome</keyword>
<reference evidence="1 4" key="2">
    <citation type="submission" date="2017-02" db="EMBL/GenBank/DDBJ databases">
        <title>Genomes of Trichoderma spp. with biocontrol activity.</title>
        <authorList>
            <person name="Gardiner D."/>
            <person name="Kazan K."/>
            <person name="Vos C."/>
            <person name="Harvey P."/>
        </authorList>
    </citation>
    <scope>NUCLEOTIDE SEQUENCE [LARGE SCALE GENOMIC DNA]</scope>
    <source>
        <strain evidence="1 4">A5MH</strain>
    </source>
</reference>
<dbReference type="Proteomes" id="UP000054821">
    <property type="component" value="Unassembled WGS sequence"/>
</dbReference>
<gene>
    <name evidence="2" type="ORF">TGAM01_v203823</name>
    <name evidence="1" type="ORF">TGAMA5MH_05338</name>
</gene>
<comment type="caution">
    <text evidence="2">The sequence shown here is derived from an EMBL/GenBank/DDBJ whole genome shotgun (WGS) entry which is preliminary data.</text>
</comment>
<dbReference type="InterPro" id="IPR032710">
    <property type="entry name" value="NTF2-like_dom_sf"/>
</dbReference>
<dbReference type="Gene3D" id="3.10.450.50">
    <property type="match status" value="1"/>
</dbReference>
<reference evidence="2 3" key="1">
    <citation type="journal article" date="2016" name="Genome Announc.">
        <title>Draft Whole-Genome Sequence of Trichoderma gamsii T6085, a Promising Biocontrol Agent of Fusarium Head Blight on Wheat.</title>
        <authorList>
            <person name="Baroncelli R."/>
            <person name="Zapparata A."/>
            <person name="Piaggeschi G."/>
            <person name="Sarrocco S."/>
            <person name="Vannacci G."/>
        </authorList>
    </citation>
    <scope>NUCLEOTIDE SEQUENCE [LARGE SCALE GENOMIC DNA]</scope>
    <source>
        <strain evidence="2 3">T6085</strain>
    </source>
</reference>
<dbReference type="SUPFAM" id="SSF54427">
    <property type="entry name" value="NTF2-like"/>
    <property type="match status" value="1"/>
</dbReference>
<evidence type="ECO:0000313" key="4">
    <source>
        <dbReference type="Proteomes" id="UP000236546"/>
    </source>
</evidence>
<evidence type="ECO:0008006" key="5">
    <source>
        <dbReference type="Google" id="ProtNLM"/>
    </source>
</evidence>
<sequence length="155" mass="16955">MAPSAQEIRNLLEVHIAQDIAEKAGNSGKLQQPGHITNHFHDNVEFHINGHEFPHATQLKGAETIKGEIVDGGLSDIPNVIDYSKPHDCQVLQVIGGGPESDWAAAVIKATATTITGKPFNHESVMTFQFDNNGKIIHLKNYADTLHVHNILQDI</sequence>
<dbReference type="RefSeq" id="XP_018662922.1">
    <property type="nucleotide sequence ID" value="XM_018803871.1"/>
</dbReference>
<dbReference type="EMBL" id="JPDN02000010">
    <property type="protein sequence ID" value="PON27442.1"/>
    <property type="molecule type" value="Genomic_DNA"/>
</dbReference>